<dbReference type="PANTHER" id="PTHR28529">
    <property type="entry name" value="DNA REPAIR PROTEIN SWI5 HOMOLOG"/>
    <property type="match status" value="1"/>
</dbReference>
<sequence>MHATISAKKQEARLTALQVEIEALQKELREGEDAEQIVKKHISLLHRYNEAKDATQILIGRLAAIKQTTVRQIHEDLDLKNTD</sequence>
<protein>
    <submittedName>
        <fullName evidence="5">Uncharacterized protein</fullName>
    </submittedName>
</protein>
<dbReference type="GO" id="GO:0010772">
    <property type="term" value="P:meiotic DNA recombinase assembly involved in reciprocal meiotic recombination"/>
    <property type="evidence" value="ECO:0007669"/>
    <property type="project" value="TreeGrafter"/>
</dbReference>
<evidence type="ECO:0000256" key="2">
    <source>
        <dbReference type="ARBA" id="ARBA00022763"/>
    </source>
</evidence>
<dbReference type="PANTHER" id="PTHR28529:SF2">
    <property type="entry name" value="DNA REPAIR PROTEIN SWI5 HOMOLOG"/>
    <property type="match status" value="1"/>
</dbReference>
<dbReference type="InParanoid" id="A0A0C2T673"/>
<evidence type="ECO:0000256" key="4">
    <source>
        <dbReference type="SAM" id="Coils"/>
    </source>
</evidence>
<gene>
    <name evidence="5" type="ORF">M378DRAFT_65162</name>
</gene>
<dbReference type="GO" id="GO:0032798">
    <property type="term" value="C:Swi5-Sfr1 complex"/>
    <property type="evidence" value="ECO:0007669"/>
    <property type="project" value="TreeGrafter"/>
</dbReference>
<evidence type="ECO:0000313" key="5">
    <source>
        <dbReference type="EMBL" id="KIL71480.1"/>
    </source>
</evidence>
<dbReference type="OrthoDB" id="255837at2759"/>
<evidence type="ECO:0000256" key="3">
    <source>
        <dbReference type="ARBA" id="ARBA00023204"/>
    </source>
</evidence>
<keyword evidence="4" id="KW-0175">Coiled coil</keyword>
<keyword evidence="2" id="KW-0227">DNA damage</keyword>
<dbReference type="GO" id="GO:0034974">
    <property type="term" value="C:Swi5-Swi2 complex"/>
    <property type="evidence" value="ECO:0007669"/>
    <property type="project" value="TreeGrafter"/>
</dbReference>
<dbReference type="Pfam" id="PF07061">
    <property type="entry name" value="Swi5"/>
    <property type="match status" value="1"/>
</dbReference>
<dbReference type="AlphaFoldDB" id="A0A0C2T673"/>
<dbReference type="HOGENOM" id="CLU_106110_4_0_1"/>
<name>A0A0C2T673_AMAMK</name>
<feature type="coiled-coil region" evidence="4">
    <location>
        <begin position="7"/>
        <end position="34"/>
    </location>
</feature>
<reference evidence="5 6" key="1">
    <citation type="submission" date="2014-04" db="EMBL/GenBank/DDBJ databases">
        <title>Evolutionary Origins and Diversification of the Mycorrhizal Mutualists.</title>
        <authorList>
            <consortium name="DOE Joint Genome Institute"/>
            <consortium name="Mycorrhizal Genomics Consortium"/>
            <person name="Kohler A."/>
            <person name="Kuo A."/>
            <person name="Nagy L.G."/>
            <person name="Floudas D."/>
            <person name="Copeland A."/>
            <person name="Barry K.W."/>
            <person name="Cichocki N."/>
            <person name="Veneault-Fourrey C."/>
            <person name="LaButti K."/>
            <person name="Lindquist E.A."/>
            <person name="Lipzen A."/>
            <person name="Lundell T."/>
            <person name="Morin E."/>
            <person name="Murat C."/>
            <person name="Riley R."/>
            <person name="Ohm R."/>
            <person name="Sun H."/>
            <person name="Tunlid A."/>
            <person name="Henrissat B."/>
            <person name="Grigoriev I.V."/>
            <person name="Hibbett D.S."/>
            <person name="Martin F."/>
        </authorList>
    </citation>
    <scope>NUCLEOTIDE SEQUENCE [LARGE SCALE GENOMIC DNA]</scope>
    <source>
        <strain evidence="5 6">Koide BX008</strain>
    </source>
</reference>
<comment type="similarity">
    <text evidence="1">Belongs to the SWI5/SAE3 family.</text>
</comment>
<organism evidence="5 6">
    <name type="scientific">Amanita muscaria (strain Koide BX008)</name>
    <dbReference type="NCBI Taxonomy" id="946122"/>
    <lineage>
        <taxon>Eukaryota</taxon>
        <taxon>Fungi</taxon>
        <taxon>Dikarya</taxon>
        <taxon>Basidiomycota</taxon>
        <taxon>Agaricomycotina</taxon>
        <taxon>Agaricomycetes</taxon>
        <taxon>Agaricomycetidae</taxon>
        <taxon>Agaricales</taxon>
        <taxon>Pluteineae</taxon>
        <taxon>Amanitaceae</taxon>
        <taxon>Amanita</taxon>
    </lineage>
</organism>
<dbReference type="InterPro" id="IPR010760">
    <property type="entry name" value="DNA-repair_Swi5"/>
</dbReference>
<dbReference type="Gene3D" id="1.20.5.170">
    <property type="match status" value="1"/>
</dbReference>
<keyword evidence="3" id="KW-0234">DNA repair</keyword>
<evidence type="ECO:0000256" key="1">
    <source>
        <dbReference type="ARBA" id="ARBA00008060"/>
    </source>
</evidence>
<proteinExistence type="inferred from homology"/>
<keyword evidence="6" id="KW-1185">Reference proteome</keyword>
<dbReference type="STRING" id="946122.A0A0C2T673"/>
<dbReference type="FunCoup" id="A0A0C2T673">
    <property type="interactions" value="82"/>
</dbReference>
<evidence type="ECO:0000313" key="6">
    <source>
        <dbReference type="Proteomes" id="UP000054549"/>
    </source>
</evidence>
<dbReference type="Proteomes" id="UP000054549">
    <property type="component" value="Unassembled WGS sequence"/>
</dbReference>
<accession>A0A0C2T673</accession>
<dbReference type="EMBL" id="KN818222">
    <property type="protein sequence ID" value="KIL71480.1"/>
    <property type="molecule type" value="Genomic_DNA"/>
</dbReference>
<dbReference type="GO" id="GO:0000709">
    <property type="term" value="P:meiotic joint molecule formation"/>
    <property type="evidence" value="ECO:0007669"/>
    <property type="project" value="TreeGrafter"/>
</dbReference>